<comment type="caution">
    <text evidence="7">The sequence shown here is derived from an EMBL/GenBank/DDBJ whole genome shotgun (WGS) entry which is preliminary data.</text>
</comment>
<dbReference type="PIRSF" id="PIRSF037489">
    <property type="entry name" value="UCP037489_NIF3_YqfO"/>
    <property type="match status" value="1"/>
</dbReference>
<proteinExistence type="inferred from homology"/>
<dbReference type="InterPro" id="IPR002678">
    <property type="entry name" value="DUF34/NIF3"/>
</dbReference>
<keyword evidence="4 5" id="KW-0479">Metal-binding</keyword>
<organism evidence="7 8">
    <name type="scientific">Vagococcus acidifermentans</name>
    <dbReference type="NCBI Taxonomy" id="564710"/>
    <lineage>
        <taxon>Bacteria</taxon>
        <taxon>Bacillati</taxon>
        <taxon>Bacillota</taxon>
        <taxon>Bacilli</taxon>
        <taxon>Lactobacillales</taxon>
        <taxon>Enterococcaceae</taxon>
        <taxon>Vagococcus</taxon>
    </lineage>
</organism>
<evidence type="ECO:0000313" key="8">
    <source>
        <dbReference type="Proteomes" id="UP000286773"/>
    </source>
</evidence>
<name>A0A430AY26_9ENTE</name>
<dbReference type="SUPFAM" id="SSF102705">
    <property type="entry name" value="NIF3 (NGG1p interacting factor 3)-like"/>
    <property type="match status" value="1"/>
</dbReference>
<dbReference type="AlphaFoldDB" id="A0A430AY26"/>
<feature type="binding site" evidence="6">
    <location>
        <position position="333"/>
    </location>
    <ligand>
        <name>a divalent metal cation</name>
        <dbReference type="ChEBI" id="CHEBI:60240"/>
        <label>1</label>
    </ligand>
</feature>
<evidence type="ECO:0000313" key="7">
    <source>
        <dbReference type="EMBL" id="RSU12980.1"/>
    </source>
</evidence>
<dbReference type="FunFam" id="3.30.70.120:FF:000006">
    <property type="entry name" value="GTP cyclohydrolase 1 type 2 homolog"/>
    <property type="match status" value="1"/>
</dbReference>
<dbReference type="Gene3D" id="3.30.70.120">
    <property type="match status" value="1"/>
</dbReference>
<dbReference type="PANTHER" id="PTHR13799">
    <property type="entry name" value="NGG1 INTERACTING FACTOR 3"/>
    <property type="match status" value="1"/>
</dbReference>
<feature type="binding site" evidence="6">
    <location>
        <position position="105"/>
    </location>
    <ligand>
        <name>a divalent metal cation</name>
        <dbReference type="ChEBI" id="CHEBI:60240"/>
        <label>1</label>
    </ligand>
</feature>
<comment type="similarity">
    <text evidence="1 5">Belongs to the GTP cyclohydrolase I type 2/NIF3 family.</text>
</comment>
<comment type="subunit">
    <text evidence="2">Homohexamer.</text>
</comment>
<dbReference type="EMBL" id="NGKC01000004">
    <property type="protein sequence ID" value="RSU12980.1"/>
    <property type="molecule type" value="Genomic_DNA"/>
</dbReference>
<evidence type="ECO:0000256" key="3">
    <source>
        <dbReference type="ARBA" id="ARBA00022112"/>
    </source>
</evidence>
<dbReference type="PANTHER" id="PTHR13799:SF14">
    <property type="entry name" value="GTP CYCLOHYDROLASE 1 TYPE 2 HOMOLOG"/>
    <property type="match status" value="1"/>
</dbReference>
<dbReference type="Proteomes" id="UP000286773">
    <property type="component" value="Unassembled WGS sequence"/>
</dbReference>
<dbReference type="FunFam" id="3.40.1390.30:FF:000001">
    <property type="entry name" value="GTP cyclohydrolase 1 type 2"/>
    <property type="match status" value="1"/>
</dbReference>
<dbReference type="GO" id="GO:0046872">
    <property type="term" value="F:metal ion binding"/>
    <property type="evidence" value="ECO:0007669"/>
    <property type="project" value="UniProtKB-UniRule"/>
</dbReference>
<dbReference type="Pfam" id="PF01784">
    <property type="entry name" value="DUF34_NIF3"/>
    <property type="match status" value="1"/>
</dbReference>
<evidence type="ECO:0000256" key="2">
    <source>
        <dbReference type="ARBA" id="ARBA00011643"/>
    </source>
</evidence>
<evidence type="ECO:0000256" key="6">
    <source>
        <dbReference type="PIRSR" id="PIRSR602678-1"/>
    </source>
</evidence>
<dbReference type="InterPro" id="IPR017221">
    <property type="entry name" value="DUF34/NIF3_bac"/>
</dbReference>
<dbReference type="Gene3D" id="3.40.1390.30">
    <property type="entry name" value="NIF3 (NGG1p interacting factor 3)-like"/>
    <property type="match status" value="2"/>
</dbReference>
<gene>
    <name evidence="7" type="ORF">CBF27_05435</name>
</gene>
<protein>
    <recommendedName>
        <fullName evidence="3 5">GTP cyclohydrolase 1 type 2 homolog</fullName>
    </recommendedName>
</protein>
<feature type="binding site" evidence="6">
    <location>
        <position position="336"/>
    </location>
    <ligand>
        <name>a divalent metal cation</name>
        <dbReference type="ChEBI" id="CHEBI:60240"/>
        <label>1</label>
    </ligand>
</feature>
<dbReference type="NCBIfam" id="TIGR00486">
    <property type="entry name" value="YbgI_SA1388"/>
    <property type="match status" value="1"/>
</dbReference>
<reference evidence="7 8" key="1">
    <citation type="submission" date="2017-05" db="EMBL/GenBank/DDBJ databases">
        <title>Vagococcus spp. assemblies.</title>
        <authorList>
            <person name="Gulvik C.A."/>
        </authorList>
    </citation>
    <scope>NUCLEOTIDE SEQUENCE [LARGE SCALE GENOMIC DNA]</scope>
    <source>
        <strain evidence="7 8">LMG 24798</strain>
    </source>
</reference>
<dbReference type="GO" id="GO:0005737">
    <property type="term" value="C:cytoplasm"/>
    <property type="evidence" value="ECO:0007669"/>
    <property type="project" value="TreeGrafter"/>
</dbReference>
<accession>A0A430AY26</accession>
<evidence type="ECO:0000256" key="1">
    <source>
        <dbReference type="ARBA" id="ARBA00006964"/>
    </source>
</evidence>
<sequence>MTLNGRTFIEKLESHTPLYLAEEGDPVGLHIGTLDKELSKVMMTLDVRPEVVQEAVAQGVDLIVAKHPPIFRPLKHLLTDNPQERMYSELLKHDIAVYAAHTNMDIIEGGLNDWFCEKLDVRDTTFLRQTHEIHCKKLIVFVPETHADEMRQALGEIGAGRIGENYSHCSFSSSGEGRFKPINRAQPTIGKVGQPEIVSEVKIEVVFPETLERDVLRTMYAVHPYEEPAFDLLTLDNFTKTYGIGRIGDLPEAVPLTRFIETVKQAFALDGLRLITDNDEKMVKRVAICGGSGEKFYRDALYQQADVYITGDVYYHTAHDMIAEGLTVLDPGHYIEFICKEKYLALFNQWKQSENWDVEFIASTINTNPFQWR</sequence>
<evidence type="ECO:0000256" key="5">
    <source>
        <dbReference type="PIRNR" id="PIRNR037489"/>
    </source>
</evidence>
<dbReference type="InterPro" id="IPR015867">
    <property type="entry name" value="N-reg_PII/ATP_PRibTrfase_C"/>
</dbReference>
<evidence type="ECO:0000256" key="4">
    <source>
        <dbReference type="ARBA" id="ARBA00022723"/>
    </source>
</evidence>
<dbReference type="RefSeq" id="WP_126813178.1">
    <property type="nucleotide sequence ID" value="NZ_NGKC01000004.1"/>
</dbReference>
<dbReference type="OrthoDB" id="9792792at2"/>
<keyword evidence="8" id="KW-1185">Reference proteome</keyword>
<feature type="binding site" evidence="6">
    <location>
        <position position="67"/>
    </location>
    <ligand>
        <name>a divalent metal cation</name>
        <dbReference type="ChEBI" id="CHEBI:60240"/>
        <label>1</label>
    </ligand>
</feature>
<dbReference type="InterPro" id="IPR036069">
    <property type="entry name" value="DUF34/NIF3_sf"/>
</dbReference>